<evidence type="ECO:0000256" key="5">
    <source>
        <dbReference type="ARBA" id="ARBA00022964"/>
    </source>
</evidence>
<comment type="function">
    <text evidence="2">Catalyzes the oxidative ring opening of 3-hydroxyanthranilate to 2-amino-3-carboxymuconate semialdehyde, which spontaneously cyclizes to quinolinate.</text>
</comment>
<keyword evidence="6" id="KW-0560">Oxidoreductase</keyword>
<accession>A0ABY2XCF2</accession>
<dbReference type="SUPFAM" id="SSF51182">
    <property type="entry name" value="RmlC-like cupins"/>
    <property type="match status" value="1"/>
</dbReference>
<keyword evidence="4" id="KW-0479">Metal-binding</keyword>
<dbReference type="CDD" id="cd06123">
    <property type="entry name" value="cupin_HAO"/>
    <property type="match status" value="1"/>
</dbReference>
<sequence length="177" mass="20013">MYSRDLSVAPVAQLNEICDDLAATGKRVRVLWQEPDQLTFVARGREYRSEFHINPSDEIMYMIKGEMQLHIRTPEGAEKIVTIPEGGLNFTPSGMPHSPRFPPDAFALISERQRRPGEEDRFQWFCGNCDALLHQETFVVSDYTADPVSKAYANFFDSEPNRTCDACGHVTPAPDSM</sequence>
<evidence type="ECO:0000256" key="1">
    <source>
        <dbReference type="ARBA" id="ARBA00001954"/>
    </source>
</evidence>
<keyword evidence="9" id="KW-1185">Reference proteome</keyword>
<gene>
    <name evidence="8" type="ORF">FGK64_12420</name>
</gene>
<comment type="caution">
    <text evidence="8">The sequence shown here is derived from an EMBL/GenBank/DDBJ whole genome shotgun (WGS) entry which is preliminary data.</text>
</comment>
<dbReference type="RefSeq" id="WP_138864088.1">
    <property type="nucleotide sequence ID" value="NZ_VCPC01000002.1"/>
</dbReference>
<keyword evidence="5" id="KW-0223">Dioxygenase</keyword>
<name>A0ABY2XCF2_9RHOB</name>
<keyword evidence="3" id="KW-0662">Pyridine nucleotide biosynthesis</keyword>
<keyword evidence="7" id="KW-0408">Iron</keyword>
<evidence type="ECO:0000256" key="3">
    <source>
        <dbReference type="ARBA" id="ARBA00022642"/>
    </source>
</evidence>
<dbReference type="InterPro" id="IPR011051">
    <property type="entry name" value="RmlC_Cupin_sf"/>
</dbReference>
<dbReference type="InterPro" id="IPR010329">
    <property type="entry name" value="3hydroanth_dOase"/>
</dbReference>
<dbReference type="PANTHER" id="PTHR15497:SF1">
    <property type="entry name" value="3-HYDROXYANTHRANILATE 3,4-DIOXYGENASE"/>
    <property type="match status" value="1"/>
</dbReference>
<evidence type="ECO:0000256" key="6">
    <source>
        <dbReference type="ARBA" id="ARBA00023002"/>
    </source>
</evidence>
<organism evidence="8 9">
    <name type="scientific">Arenibacterium halophilum</name>
    <dbReference type="NCBI Taxonomy" id="2583821"/>
    <lineage>
        <taxon>Bacteria</taxon>
        <taxon>Pseudomonadati</taxon>
        <taxon>Pseudomonadota</taxon>
        <taxon>Alphaproteobacteria</taxon>
        <taxon>Rhodobacterales</taxon>
        <taxon>Paracoccaceae</taxon>
        <taxon>Arenibacterium</taxon>
    </lineage>
</organism>
<dbReference type="Proteomes" id="UP001191082">
    <property type="component" value="Unassembled WGS sequence"/>
</dbReference>
<reference evidence="8 9" key="1">
    <citation type="submission" date="2019-05" db="EMBL/GenBank/DDBJ databases">
        <title>Marivita sp. nov. isolated from sea sediment.</title>
        <authorList>
            <person name="Kim W."/>
        </authorList>
    </citation>
    <scope>NUCLEOTIDE SEQUENCE [LARGE SCALE GENOMIC DNA]</scope>
    <source>
        <strain evidence="8 9">CAU 1492</strain>
    </source>
</reference>
<dbReference type="PANTHER" id="PTHR15497">
    <property type="entry name" value="3-HYDROXYANTHRANILATE 3,4-DIOXYGENASE"/>
    <property type="match status" value="1"/>
</dbReference>
<evidence type="ECO:0000313" key="9">
    <source>
        <dbReference type="Proteomes" id="UP001191082"/>
    </source>
</evidence>
<evidence type="ECO:0000256" key="2">
    <source>
        <dbReference type="ARBA" id="ARBA00002752"/>
    </source>
</evidence>
<proteinExistence type="predicted"/>
<evidence type="ECO:0000256" key="7">
    <source>
        <dbReference type="ARBA" id="ARBA00023004"/>
    </source>
</evidence>
<dbReference type="Gene3D" id="2.60.120.10">
    <property type="entry name" value="Jelly Rolls"/>
    <property type="match status" value="1"/>
</dbReference>
<dbReference type="EMBL" id="VCPC01000002">
    <property type="protein sequence ID" value="TMV13534.1"/>
    <property type="molecule type" value="Genomic_DNA"/>
</dbReference>
<evidence type="ECO:0000313" key="8">
    <source>
        <dbReference type="EMBL" id="TMV13534.1"/>
    </source>
</evidence>
<evidence type="ECO:0000256" key="4">
    <source>
        <dbReference type="ARBA" id="ARBA00022723"/>
    </source>
</evidence>
<protein>
    <submittedName>
        <fullName evidence="8">3-hydroxybutyryl-CoA dehydratase</fullName>
    </submittedName>
</protein>
<dbReference type="InterPro" id="IPR014710">
    <property type="entry name" value="RmlC-like_jellyroll"/>
</dbReference>
<comment type="cofactor">
    <cofactor evidence="1">
        <name>Fe(2+)</name>
        <dbReference type="ChEBI" id="CHEBI:29033"/>
    </cofactor>
</comment>
<dbReference type="Pfam" id="PF06052">
    <property type="entry name" value="3-HAO"/>
    <property type="match status" value="1"/>
</dbReference>